<dbReference type="InterPro" id="IPR016167">
    <property type="entry name" value="FAD-bd_PCMH_sub1"/>
</dbReference>
<dbReference type="InterPro" id="IPR017900">
    <property type="entry name" value="4Fe4S_Fe_S_CS"/>
</dbReference>
<dbReference type="RefSeq" id="WP_109803014.1">
    <property type="nucleotide sequence ID" value="NZ_QGKS01000257.1"/>
</dbReference>
<evidence type="ECO:0000256" key="6">
    <source>
        <dbReference type="ARBA" id="ARBA00022946"/>
    </source>
</evidence>
<sequence length="931" mass="98811">MSRTADPHLAALVAALPGAVATRAADRLRLAHDASHYLLHPRAVVTPADADQVAALLRHSRRSGTPLTFRSGGTSLSGQAVTDQLLVDTRRHFRELTVLDDGRRVRVQPGVVLRQVNNRLAPYGRKLGPDPASESACTIGGVVANNSSGMTCGTEFNTYRTLESLLLVLPSGTVLDTGAPDADERLRATEPELHAGLLRLRDRVRGNPDSVRRVRAQYAMKNTMGYGVNAFLDHDSPSELLTRLVVGSEGTLAFVAAATFRTVPVRRHAATGLLVFDDLARAMAAMPALVAAGPAAVELLDAAALRVAQLDPQADAALRGLAVREHAALLVEWQEADPDALADRVDAARPVLADLPLSAPARLSGEAAARAALWHIRKGLYAAVAGARPSGTTALLEDIAVPVDALAETCAELADLFARHRYEESVIFGHAKDGNLHFMLNERFSGGEAPERYAAFTEEMVDAVLAHGGTLKAEHGTGRVMAPYVRRQFGDELYAVMRELKTLCDPDGVLNPGVLLSDDPDVHLRHLKTVPTVEPEVDRCVECGYCEPVCPSRDLTTTPRQRIVLRREIAAAQADGDERLARELQDDYDYDAVDTCAVDGMCATACPVLINTGDLVKRLRAERNGGLAQAGWRGAATRWGAATRGMARGLDLAGSLPPALPETATRAARAVLGAERVPQWRRDLPRGGEVRHPNPVDDPDAVFVPSCLGTLFAPAEGGPGVAAALLTLAERAGVRLLVPDGIAAVCCGTPWSSKGLIAGYQAVRDRVSPALRAASHDGTLPVVSDAASCTEGFAKLVADGGDAVGVVDAVAYAATALLPRLTVRRRLGSLALHPTCSSTRLGLDEALLAVARAVADEVVVPDGWQCCGFAGDRGLLHPELTAAATRAEARAVSERAFDGYASVNRTCEIGMARATGQPYRHLLELLEEATR</sequence>
<dbReference type="AlphaFoldDB" id="A0A317DFY8"/>
<comment type="caution">
    <text evidence="13">The sequence shown here is derived from an EMBL/GenBank/DDBJ whole genome shotgun (WGS) entry which is preliminary data.</text>
</comment>
<organism evidence="13 14">
    <name type="scientific">Micromonospora sicca</name>
    <dbReference type="NCBI Taxonomy" id="2202420"/>
    <lineage>
        <taxon>Bacteria</taxon>
        <taxon>Bacillati</taxon>
        <taxon>Actinomycetota</taxon>
        <taxon>Actinomycetes</taxon>
        <taxon>Micromonosporales</taxon>
        <taxon>Micromonosporaceae</taxon>
        <taxon>Micromonospora</taxon>
    </lineage>
</organism>
<dbReference type="Gene3D" id="3.30.70.2740">
    <property type="match status" value="1"/>
</dbReference>
<dbReference type="GO" id="GO:0004458">
    <property type="term" value="F:D-lactate dehydrogenase (cytochrome) activity"/>
    <property type="evidence" value="ECO:0007669"/>
    <property type="project" value="UniProtKB-EC"/>
</dbReference>
<dbReference type="GO" id="GO:1903457">
    <property type="term" value="P:lactate catabolic process"/>
    <property type="evidence" value="ECO:0007669"/>
    <property type="project" value="TreeGrafter"/>
</dbReference>
<dbReference type="InterPro" id="IPR006094">
    <property type="entry name" value="Oxid_FAD_bind_N"/>
</dbReference>
<dbReference type="Pfam" id="PF02754">
    <property type="entry name" value="CCG"/>
    <property type="match status" value="1"/>
</dbReference>
<reference evidence="13 14" key="1">
    <citation type="submission" date="2018-05" db="EMBL/GenBank/DDBJ databases">
        <title>Micromonosporas from Atacama Desert.</title>
        <authorList>
            <person name="Carro L."/>
            <person name="Golinska P."/>
            <person name="Klenk H.-P."/>
            <person name="Goodfellow M."/>
        </authorList>
    </citation>
    <scope>NUCLEOTIDE SEQUENCE [LARGE SCALE GENOMIC DNA]</scope>
    <source>
        <strain evidence="13 14">4G51</strain>
    </source>
</reference>
<dbReference type="InterPro" id="IPR017896">
    <property type="entry name" value="4Fe4S_Fe-S-bd"/>
</dbReference>
<evidence type="ECO:0000259" key="12">
    <source>
        <dbReference type="PROSITE" id="PS51387"/>
    </source>
</evidence>
<keyword evidence="9" id="KW-0411">Iron-sulfur</keyword>
<dbReference type="Gene3D" id="3.30.43.10">
    <property type="entry name" value="Uridine Diphospho-n-acetylenolpyruvylglucosamine Reductase, domain 2"/>
    <property type="match status" value="1"/>
</dbReference>
<dbReference type="PROSITE" id="PS00198">
    <property type="entry name" value="4FE4S_FER_1"/>
    <property type="match status" value="1"/>
</dbReference>
<keyword evidence="3" id="KW-0285">Flavoprotein</keyword>
<gene>
    <name evidence="13" type="ORF">DKT69_19805</name>
</gene>
<keyword evidence="4" id="KW-0479">Metal-binding</keyword>
<protein>
    <recommendedName>
        <fullName evidence="10">D-lactate dehydrogenase (cytochrome)</fullName>
        <ecNumber evidence="10">1.1.2.4</ecNumber>
    </recommendedName>
</protein>
<evidence type="ECO:0000256" key="8">
    <source>
        <dbReference type="ARBA" id="ARBA00023004"/>
    </source>
</evidence>
<dbReference type="Gene3D" id="3.30.465.10">
    <property type="match status" value="1"/>
</dbReference>
<evidence type="ECO:0000256" key="2">
    <source>
        <dbReference type="ARBA" id="ARBA00008000"/>
    </source>
</evidence>
<dbReference type="GO" id="GO:0046872">
    <property type="term" value="F:metal ion binding"/>
    <property type="evidence" value="ECO:0007669"/>
    <property type="project" value="UniProtKB-KW"/>
</dbReference>
<evidence type="ECO:0000259" key="11">
    <source>
        <dbReference type="PROSITE" id="PS51379"/>
    </source>
</evidence>
<dbReference type="InterPro" id="IPR016166">
    <property type="entry name" value="FAD-bd_PCMH"/>
</dbReference>
<keyword evidence="7" id="KW-0560">Oxidoreductase</keyword>
<dbReference type="EMBL" id="QGKS01000257">
    <property type="protein sequence ID" value="PWR13669.1"/>
    <property type="molecule type" value="Genomic_DNA"/>
</dbReference>
<proteinExistence type="inferred from homology"/>
<keyword evidence="5" id="KW-0274">FAD</keyword>
<evidence type="ECO:0000256" key="3">
    <source>
        <dbReference type="ARBA" id="ARBA00022630"/>
    </source>
</evidence>
<evidence type="ECO:0000256" key="7">
    <source>
        <dbReference type="ARBA" id="ARBA00023002"/>
    </source>
</evidence>
<evidence type="ECO:0000313" key="13">
    <source>
        <dbReference type="EMBL" id="PWR13669.1"/>
    </source>
</evidence>
<dbReference type="OrthoDB" id="9770306at2"/>
<dbReference type="Proteomes" id="UP000246050">
    <property type="component" value="Unassembled WGS sequence"/>
</dbReference>
<dbReference type="GO" id="GO:0008720">
    <property type="term" value="F:D-lactate dehydrogenase (NAD+) activity"/>
    <property type="evidence" value="ECO:0007669"/>
    <property type="project" value="TreeGrafter"/>
</dbReference>
<dbReference type="PANTHER" id="PTHR11748:SF111">
    <property type="entry name" value="D-LACTATE DEHYDROGENASE, MITOCHONDRIAL-RELATED"/>
    <property type="match status" value="1"/>
</dbReference>
<evidence type="ECO:0000256" key="9">
    <source>
        <dbReference type="ARBA" id="ARBA00023014"/>
    </source>
</evidence>
<dbReference type="Pfam" id="PF01565">
    <property type="entry name" value="FAD_binding_4"/>
    <property type="match status" value="1"/>
</dbReference>
<dbReference type="PROSITE" id="PS51387">
    <property type="entry name" value="FAD_PCMH"/>
    <property type="match status" value="1"/>
</dbReference>
<dbReference type="InterPro" id="IPR016164">
    <property type="entry name" value="FAD-linked_Oxase-like_C"/>
</dbReference>
<feature type="domain" description="FAD-binding PCMH-type" evidence="12">
    <location>
        <begin position="37"/>
        <end position="265"/>
    </location>
</feature>
<dbReference type="SUPFAM" id="SSF56176">
    <property type="entry name" value="FAD-binding/transporter-associated domain-like"/>
    <property type="match status" value="1"/>
</dbReference>
<dbReference type="GO" id="GO:0071949">
    <property type="term" value="F:FAD binding"/>
    <property type="evidence" value="ECO:0007669"/>
    <property type="project" value="InterPro"/>
</dbReference>
<dbReference type="InterPro" id="IPR004113">
    <property type="entry name" value="FAD-bd_oxidored_4_C"/>
</dbReference>
<dbReference type="Gene3D" id="1.10.45.10">
    <property type="entry name" value="Vanillyl-alcohol Oxidase, Chain A, domain 4"/>
    <property type="match status" value="1"/>
</dbReference>
<feature type="domain" description="4Fe-4S ferredoxin-type" evidence="11">
    <location>
        <begin position="529"/>
        <end position="560"/>
    </location>
</feature>
<dbReference type="EC" id="1.1.2.4" evidence="10"/>
<evidence type="ECO:0000313" key="14">
    <source>
        <dbReference type="Proteomes" id="UP000246050"/>
    </source>
</evidence>
<dbReference type="SUPFAM" id="SSF46548">
    <property type="entry name" value="alpha-helical ferredoxin"/>
    <property type="match status" value="1"/>
</dbReference>
<evidence type="ECO:0000256" key="1">
    <source>
        <dbReference type="ARBA" id="ARBA00001974"/>
    </source>
</evidence>
<dbReference type="SUPFAM" id="SSF55103">
    <property type="entry name" value="FAD-linked oxidases, C-terminal domain"/>
    <property type="match status" value="1"/>
</dbReference>
<dbReference type="PANTHER" id="PTHR11748">
    <property type="entry name" value="D-LACTATE DEHYDROGENASE"/>
    <property type="match status" value="1"/>
</dbReference>
<dbReference type="InterPro" id="IPR036318">
    <property type="entry name" value="FAD-bd_PCMH-like_sf"/>
</dbReference>
<dbReference type="PROSITE" id="PS51379">
    <property type="entry name" value="4FE4S_FER_2"/>
    <property type="match status" value="1"/>
</dbReference>
<comment type="similarity">
    <text evidence="2">Belongs to the FAD-binding oxidoreductase/transferase type 4 family.</text>
</comment>
<evidence type="ECO:0000256" key="10">
    <source>
        <dbReference type="ARBA" id="ARBA00038897"/>
    </source>
</evidence>
<dbReference type="InterPro" id="IPR009051">
    <property type="entry name" value="Helical_ferredxn"/>
</dbReference>
<name>A0A317DFY8_9ACTN</name>
<dbReference type="InterPro" id="IPR016171">
    <property type="entry name" value="Vanillyl_alc_oxidase_C-sub2"/>
</dbReference>
<dbReference type="Pfam" id="PF02913">
    <property type="entry name" value="FAD-oxidase_C"/>
    <property type="match status" value="1"/>
</dbReference>
<accession>A0A317DFY8</accession>
<dbReference type="InterPro" id="IPR016169">
    <property type="entry name" value="FAD-bd_PCMH_sub2"/>
</dbReference>
<evidence type="ECO:0000256" key="5">
    <source>
        <dbReference type="ARBA" id="ARBA00022827"/>
    </source>
</evidence>
<dbReference type="Pfam" id="PF13183">
    <property type="entry name" value="Fer4_8"/>
    <property type="match status" value="1"/>
</dbReference>
<keyword evidence="6" id="KW-0809">Transit peptide</keyword>
<dbReference type="GO" id="GO:0051536">
    <property type="term" value="F:iron-sulfur cluster binding"/>
    <property type="evidence" value="ECO:0007669"/>
    <property type="project" value="UniProtKB-KW"/>
</dbReference>
<dbReference type="InterPro" id="IPR004017">
    <property type="entry name" value="Cys_rich_dom"/>
</dbReference>
<comment type="cofactor">
    <cofactor evidence="1">
        <name>FAD</name>
        <dbReference type="ChEBI" id="CHEBI:57692"/>
    </cofactor>
</comment>
<evidence type="ECO:0000256" key="4">
    <source>
        <dbReference type="ARBA" id="ARBA00022723"/>
    </source>
</evidence>
<keyword evidence="8" id="KW-0408">Iron</keyword>
<dbReference type="Gene3D" id="1.10.1060.10">
    <property type="entry name" value="Alpha-helical ferredoxin"/>
    <property type="match status" value="1"/>
</dbReference>